<name>A0A6J2KCE5_BOMMA</name>
<evidence type="ECO:0000256" key="1">
    <source>
        <dbReference type="SAM" id="Coils"/>
    </source>
</evidence>
<evidence type="ECO:0000313" key="3">
    <source>
        <dbReference type="Proteomes" id="UP000504629"/>
    </source>
</evidence>
<proteinExistence type="predicted"/>
<feature type="region of interest" description="Disordered" evidence="2">
    <location>
        <begin position="1"/>
        <end position="22"/>
    </location>
</feature>
<organism evidence="3 4">
    <name type="scientific">Bombyx mandarina</name>
    <name type="common">Wild silk moth</name>
    <name type="synonym">Wild silkworm</name>
    <dbReference type="NCBI Taxonomy" id="7092"/>
    <lineage>
        <taxon>Eukaryota</taxon>
        <taxon>Metazoa</taxon>
        <taxon>Ecdysozoa</taxon>
        <taxon>Arthropoda</taxon>
        <taxon>Hexapoda</taxon>
        <taxon>Insecta</taxon>
        <taxon>Pterygota</taxon>
        <taxon>Neoptera</taxon>
        <taxon>Endopterygota</taxon>
        <taxon>Lepidoptera</taxon>
        <taxon>Glossata</taxon>
        <taxon>Ditrysia</taxon>
        <taxon>Bombycoidea</taxon>
        <taxon>Bombycidae</taxon>
        <taxon>Bombycinae</taxon>
        <taxon>Bombyx</taxon>
    </lineage>
</organism>
<dbReference type="AlphaFoldDB" id="A0A6J2KCE5"/>
<accession>A0A6J2KCE5</accession>
<dbReference type="Proteomes" id="UP000504629">
    <property type="component" value="Unplaced"/>
</dbReference>
<sequence>MKNSKSNSKADQSDDDDFKHTHSNNFKADGDYMNSLQNARSVLAKLEKTIYKTSKYETKLSRCKSGHTHSHSLNELWESDFTEDTHKLKSKTEINRNDVARSWSTMSIVCLQYQYDELTKRYESLLQAFNERCDAVNTRDNALNDLQKRLNTCHNEINEVHKTLIAVCDKYLALKYKKNVQLSSLNVKIEKLKNMIKSVLKSAEQARIHFDNQLACYLSKEKDAISATLLTEITICNKLFVENLKLKAHINELTSDVRN</sequence>
<keyword evidence="1" id="KW-0175">Coiled coil</keyword>
<dbReference type="GeneID" id="114249285"/>
<evidence type="ECO:0000256" key="2">
    <source>
        <dbReference type="SAM" id="MobiDB-lite"/>
    </source>
</evidence>
<dbReference type="Gene3D" id="1.20.5.300">
    <property type="match status" value="1"/>
</dbReference>
<gene>
    <name evidence="4" type="primary">LOC114249285</name>
</gene>
<feature type="compositionally biased region" description="Polar residues" evidence="2">
    <location>
        <begin position="1"/>
        <end position="10"/>
    </location>
</feature>
<dbReference type="RefSeq" id="XP_028038592.1">
    <property type="nucleotide sequence ID" value="XM_028182791.1"/>
</dbReference>
<evidence type="ECO:0000313" key="4">
    <source>
        <dbReference type="RefSeq" id="XP_028038592.1"/>
    </source>
</evidence>
<protein>
    <submittedName>
        <fullName evidence="4">Uncharacterized protein LOC114249285</fullName>
    </submittedName>
</protein>
<feature type="coiled-coil region" evidence="1">
    <location>
        <begin position="143"/>
        <end position="202"/>
    </location>
</feature>
<dbReference type="OrthoDB" id="7405964at2759"/>
<dbReference type="KEGG" id="bman:114249285"/>
<reference evidence="4" key="1">
    <citation type="submission" date="2025-08" db="UniProtKB">
        <authorList>
            <consortium name="RefSeq"/>
        </authorList>
    </citation>
    <scope>IDENTIFICATION</scope>
    <source>
        <tissue evidence="4">Silk gland</tissue>
    </source>
</reference>
<keyword evidence="3" id="KW-1185">Reference proteome</keyword>